<organism evidence="2 4">
    <name type="scientific">Limosilactobacillus reuteri</name>
    <name type="common">Lactobacillus reuteri</name>
    <dbReference type="NCBI Taxonomy" id="1598"/>
    <lineage>
        <taxon>Bacteria</taxon>
        <taxon>Bacillati</taxon>
        <taxon>Bacillota</taxon>
        <taxon>Bacilli</taxon>
        <taxon>Lactobacillales</taxon>
        <taxon>Lactobacillaceae</taxon>
        <taxon>Limosilactobacillus</taxon>
    </lineage>
</organism>
<gene>
    <name evidence="2" type="ORF">B5G22_10735</name>
    <name evidence="3" type="ORF">HHK02_11865</name>
    <name evidence="1" type="ORF">PSQ53_06875</name>
</gene>
<dbReference type="Proteomes" id="UP001217945">
    <property type="component" value="Unassembled WGS sequence"/>
</dbReference>
<evidence type="ECO:0000313" key="5">
    <source>
        <dbReference type="Proteomes" id="UP000510868"/>
    </source>
</evidence>
<evidence type="ECO:0000313" key="4">
    <source>
        <dbReference type="Proteomes" id="UP000195868"/>
    </source>
</evidence>
<dbReference type="Proteomes" id="UP000195868">
    <property type="component" value="Unassembled WGS sequence"/>
</dbReference>
<reference evidence="1" key="4">
    <citation type="submission" date="2023-02" db="EMBL/GenBank/DDBJ databases">
        <title>Complete genome sequence of Limosilactobacillus reuteri SRCM217616 isolated from Bos taurus feces.</title>
        <authorList>
            <person name="Yang H.-G."/>
            <person name="Kim J.-W."/>
            <person name="Ha G.-S."/>
            <person name="Yang H.-J."/>
            <person name="Jeong D.-Y."/>
        </authorList>
    </citation>
    <scope>NUCLEOTIDE SEQUENCE</scope>
    <source>
        <strain evidence="1">SRCM217616</strain>
    </source>
</reference>
<dbReference type="EMBL" id="NFHN01000063">
    <property type="protein sequence ID" value="OUN41958.1"/>
    <property type="molecule type" value="Genomic_DNA"/>
</dbReference>
<evidence type="ECO:0000313" key="3">
    <source>
        <dbReference type="EMBL" id="QLQ61734.1"/>
    </source>
</evidence>
<sequence length="66" mass="7191">MIYQCVGFKLCDGGELHVHLLINTVKTNGKTVSISRLSVNKASPRKDAKTITKKAQLKQSVSYSGV</sequence>
<dbReference type="EMBL" id="JAQTKT010000001">
    <property type="protein sequence ID" value="MDD1382659.1"/>
    <property type="molecule type" value="Genomic_DNA"/>
</dbReference>
<dbReference type="Proteomes" id="UP000510868">
    <property type="component" value="Chromosome"/>
</dbReference>
<evidence type="ECO:0000313" key="2">
    <source>
        <dbReference type="EMBL" id="OUN41958.1"/>
    </source>
</evidence>
<protein>
    <submittedName>
        <fullName evidence="2">Uncharacterized protein</fullName>
    </submittedName>
</protein>
<dbReference type="RefSeq" id="WP_078010130.1">
    <property type="nucleotide sequence ID" value="NZ_CANCWL010000070.1"/>
</dbReference>
<reference evidence="4" key="1">
    <citation type="submission" date="2017-04" db="EMBL/GenBank/DDBJ databases">
        <title>Function of individual gut microbiota members based on whole genome sequencing of pure cultures obtained from chicken caecum.</title>
        <authorList>
            <person name="Medvecky M."/>
            <person name="Cejkova D."/>
            <person name="Polansky O."/>
            <person name="Karasova D."/>
            <person name="Kubasova T."/>
            <person name="Cizek A."/>
            <person name="Rychlik I."/>
        </authorList>
    </citation>
    <scope>NUCLEOTIDE SEQUENCE [LARGE SCALE GENOMIC DNA]</scope>
    <source>
        <strain evidence="4">An71</strain>
    </source>
</reference>
<name>A0A1S9A6W9_LIMRT</name>
<reference evidence="2" key="2">
    <citation type="journal article" date="2018" name="BMC Genomics">
        <title>Whole genome sequencing and function prediction of 133 gut anaerobes isolated from chicken caecum in pure cultures.</title>
        <authorList>
            <person name="Medvecky M."/>
            <person name="Cejkova D."/>
            <person name="Polansky O."/>
            <person name="Karasova D."/>
            <person name="Kubasova T."/>
            <person name="Cizek A."/>
            <person name="Rychlik I."/>
        </authorList>
    </citation>
    <scope>NUCLEOTIDE SEQUENCE</scope>
    <source>
        <strain evidence="2">An71</strain>
    </source>
</reference>
<dbReference type="EMBL" id="CP059275">
    <property type="protein sequence ID" value="QLQ61734.1"/>
    <property type="molecule type" value="Genomic_DNA"/>
</dbReference>
<evidence type="ECO:0000313" key="1">
    <source>
        <dbReference type="EMBL" id="MDD1382659.1"/>
    </source>
</evidence>
<proteinExistence type="predicted"/>
<reference evidence="3 5" key="3">
    <citation type="submission" date="2020-07" db="EMBL/GenBank/DDBJ databases">
        <title>Genome sequence of Lactobacillus reuteri CNEI-KCA3 isolated from the faeces of a reared-broiler chicken, South-East Nigeria, reveals presence of CRISPR arrays.</title>
        <authorList>
            <person name="Anukam K.C."/>
            <person name="Ibezim C.N."/>
            <person name="BeecK W.V."/>
            <person name="Allonsius C."/>
            <person name="Broek M.D."/>
            <person name="Tuyaerts I."/>
            <person name="Attama A."/>
            <person name="Esimone C.O."/>
            <person name="Lebeer S."/>
        </authorList>
    </citation>
    <scope>NUCLEOTIDE SEQUENCE [LARGE SCALE GENOMIC DNA]</scope>
    <source>
        <strain evidence="3 5">CNEI-KCA3</strain>
    </source>
</reference>
<accession>A0A1S9A6W9</accession>
<dbReference type="AlphaFoldDB" id="A0A1S9A6W9"/>